<gene>
    <name evidence="7" type="ORF">GGR21_001734</name>
</gene>
<dbReference type="PANTHER" id="PTHR11078:SF3">
    <property type="entry name" value="ANTITERMINATION NUSB DOMAIN-CONTAINING PROTEIN"/>
    <property type="match status" value="1"/>
</dbReference>
<proteinExistence type="inferred from homology"/>
<dbReference type="InterPro" id="IPR035926">
    <property type="entry name" value="NusB-like_sf"/>
</dbReference>
<dbReference type="InterPro" id="IPR011605">
    <property type="entry name" value="NusB_fam"/>
</dbReference>
<evidence type="ECO:0000256" key="5">
    <source>
        <dbReference type="ARBA" id="ARBA00023163"/>
    </source>
</evidence>
<dbReference type="GO" id="GO:0031564">
    <property type="term" value="P:transcription antitermination"/>
    <property type="evidence" value="ECO:0007669"/>
    <property type="project" value="UniProtKB-KW"/>
</dbReference>
<evidence type="ECO:0000313" key="8">
    <source>
        <dbReference type="Proteomes" id="UP000555103"/>
    </source>
</evidence>
<keyword evidence="3" id="KW-0694">RNA-binding</keyword>
<dbReference type="RefSeq" id="WP_183306756.1">
    <property type="nucleotide sequence ID" value="NZ_JACIEP010000005.1"/>
</dbReference>
<evidence type="ECO:0000313" key="7">
    <source>
        <dbReference type="EMBL" id="MBB4035839.1"/>
    </source>
</evidence>
<dbReference type="PANTHER" id="PTHR11078">
    <property type="entry name" value="N UTILIZATION SUBSTANCE PROTEIN B-RELATED"/>
    <property type="match status" value="1"/>
</dbReference>
<feature type="domain" description="NusB/RsmB/TIM44" evidence="6">
    <location>
        <begin position="204"/>
        <end position="297"/>
    </location>
</feature>
<comment type="similarity">
    <text evidence="1">Belongs to the NusB family.</text>
</comment>
<evidence type="ECO:0000256" key="3">
    <source>
        <dbReference type="ARBA" id="ARBA00022884"/>
    </source>
</evidence>
<evidence type="ECO:0000256" key="4">
    <source>
        <dbReference type="ARBA" id="ARBA00023015"/>
    </source>
</evidence>
<evidence type="ECO:0000256" key="1">
    <source>
        <dbReference type="ARBA" id="ARBA00005952"/>
    </source>
</evidence>
<keyword evidence="5" id="KW-0804">Transcription</keyword>
<evidence type="ECO:0000256" key="2">
    <source>
        <dbReference type="ARBA" id="ARBA00022814"/>
    </source>
</evidence>
<dbReference type="NCBIfam" id="TIGR01951">
    <property type="entry name" value="nusB"/>
    <property type="match status" value="1"/>
</dbReference>
<dbReference type="AlphaFoldDB" id="A0A840CMC1"/>
<dbReference type="SUPFAM" id="SSF48013">
    <property type="entry name" value="NusB-like"/>
    <property type="match status" value="1"/>
</dbReference>
<dbReference type="Pfam" id="PF01029">
    <property type="entry name" value="NusB"/>
    <property type="match status" value="1"/>
</dbReference>
<organism evidence="7 8">
    <name type="scientific">Dysgonomonas hofstadii</name>
    <dbReference type="NCBI Taxonomy" id="637886"/>
    <lineage>
        <taxon>Bacteria</taxon>
        <taxon>Pseudomonadati</taxon>
        <taxon>Bacteroidota</taxon>
        <taxon>Bacteroidia</taxon>
        <taxon>Bacteroidales</taxon>
        <taxon>Dysgonomonadaceae</taxon>
        <taxon>Dysgonomonas</taxon>
    </lineage>
</organism>
<accession>A0A840CMC1</accession>
<name>A0A840CMC1_9BACT</name>
<protein>
    <submittedName>
        <fullName evidence="7">N utilization substance protein B</fullName>
    </submittedName>
</protein>
<dbReference type="Proteomes" id="UP000555103">
    <property type="component" value="Unassembled WGS sequence"/>
</dbReference>
<dbReference type="GO" id="GO:0005829">
    <property type="term" value="C:cytosol"/>
    <property type="evidence" value="ECO:0007669"/>
    <property type="project" value="TreeGrafter"/>
</dbReference>
<dbReference type="InterPro" id="IPR006027">
    <property type="entry name" value="NusB_RsmB_TIM44"/>
</dbReference>
<keyword evidence="4" id="KW-0805">Transcription regulation</keyword>
<keyword evidence="8" id="KW-1185">Reference proteome</keyword>
<reference evidence="7 8" key="1">
    <citation type="submission" date="2020-08" db="EMBL/GenBank/DDBJ databases">
        <title>Genomic Encyclopedia of Type Strains, Phase IV (KMG-IV): sequencing the most valuable type-strain genomes for metagenomic binning, comparative biology and taxonomic classification.</title>
        <authorList>
            <person name="Goeker M."/>
        </authorList>
    </citation>
    <scope>NUCLEOTIDE SEQUENCE [LARGE SCALE GENOMIC DNA]</scope>
    <source>
        <strain evidence="7 8">DSM 104969</strain>
    </source>
</reference>
<comment type="caution">
    <text evidence="7">The sequence shown here is derived from an EMBL/GenBank/DDBJ whole genome shotgun (WGS) entry which is preliminary data.</text>
</comment>
<evidence type="ECO:0000259" key="6">
    <source>
        <dbReference type="Pfam" id="PF01029"/>
    </source>
</evidence>
<dbReference type="GO" id="GO:0003723">
    <property type="term" value="F:RNA binding"/>
    <property type="evidence" value="ECO:0007669"/>
    <property type="project" value="UniProtKB-KW"/>
</dbReference>
<dbReference type="EMBL" id="JACIEP010000005">
    <property type="protein sequence ID" value="MBB4035839.1"/>
    <property type="molecule type" value="Genomic_DNA"/>
</dbReference>
<keyword evidence="2" id="KW-0889">Transcription antitermination</keyword>
<dbReference type="Gene3D" id="1.10.940.10">
    <property type="entry name" value="NusB-like"/>
    <property type="match status" value="1"/>
</dbReference>
<sequence>MINRVLIRIRVVQILFSCSHNETTDLRKAENELLFSLQKSYDLYFYLLSLMIELTNAYEQKVDARRSKLLPTEEDKRPNTKLLENKFIQQLRENRELEKYLRERPFSWYEHDAFIRNLLEDILKSEAYKEYTDNDSGLYDNDREFWRKVFKHIICNNEDLYTILEDESLYWNDDIEIIESFVLKTIKRFEESKGPEQELLPMFKDETDREFAVKLLRESLWNGKEYKEKIDKYTKNWETERIALMDMVIMQIAIAEIVTFPSIPISVSLNEYIDIAKSYSTAKSASFINGILDAIVKELKEEKKIIKK</sequence>
<dbReference type="GO" id="GO:0006353">
    <property type="term" value="P:DNA-templated transcription termination"/>
    <property type="evidence" value="ECO:0007669"/>
    <property type="project" value="InterPro"/>
</dbReference>